<comment type="caution">
    <text evidence="2">The sequence shown here is derived from an EMBL/GenBank/DDBJ whole genome shotgun (WGS) entry which is preliminary data.</text>
</comment>
<feature type="region of interest" description="Disordered" evidence="1">
    <location>
        <begin position="1"/>
        <end position="40"/>
    </location>
</feature>
<accession>A0A4Y2HHW2</accession>
<evidence type="ECO:0000313" key="2">
    <source>
        <dbReference type="EMBL" id="GBM64911.1"/>
    </source>
</evidence>
<proteinExistence type="predicted"/>
<dbReference type="EMBL" id="BGPR01001951">
    <property type="protein sequence ID" value="GBM64911.1"/>
    <property type="molecule type" value="Genomic_DNA"/>
</dbReference>
<sequence>MDRCPLPLQVKSSAGAEATSTHQPEEHSPPSATNSHRSRTIESTLKQLTEMISNITQMMQQMMVLFTIIMNNFQHKTSTSVVGVTQASA</sequence>
<gene>
    <name evidence="2" type="ORF">AVEN_211831_1</name>
</gene>
<dbReference type="Proteomes" id="UP000499080">
    <property type="component" value="Unassembled WGS sequence"/>
</dbReference>
<feature type="compositionally biased region" description="Polar residues" evidence="1">
    <location>
        <begin position="30"/>
        <end position="40"/>
    </location>
</feature>
<name>A0A4Y2HHW2_ARAVE</name>
<protein>
    <submittedName>
        <fullName evidence="2">Uncharacterized protein</fullName>
    </submittedName>
</protein>
<dbReference type="AlphaFoldDB" id="A0A4Y2HHW2"/>
<organism evidence="2 3">
    <name type="scientific">Araneus ventricosus</name>
    <name type="common">Orbweaver spider</name>
    <name type="synonym">Epeira ventricosa</name>
    <dbReference type="NCBI Taxonomy" id="182803"/>
    <lineage>
        <taxon>Eukaryota</taxon>
        <taxon>Metazoa</taxon>
        <taxon>Ecdysozoa</taxon>
        <taxon>Arthropoda</taxon>
        <taxon>Chelicerata</taxon>
        <taxon>Arachnida</taxon>
        <taxon>Araneae</taxon>
        <taxon>Araneomorphae</taxon>
        <taxon>Entelegynae</taxon>
        <taxon>Araneoidea</taxon>
        <taxon>Araneidae</taxon>
        <taxon>Araneus</taxon>
    </lineage>
</organism>
<reference evidence="2 3" key="1">
    <citation type="journal article" date="2019" name="Sci. Rep.">
        <title>Orb-weaving spider Araneus ventricosus genome elucidates the spidroin gene catalogue.</title>
        <authorList>
            <person name="Kono N."/>
            <person name="Nakamura H."/>
            <person name="Ohtoshi R."/>
            <person name="Moran D.A.P."/>
            <person name="Shinohara A."/>
            <person name="Yoshida Y."/>
            <person name="Fujiwara M."/>
            <person name="Mori M."/>
            <person name="Tomita M."/>
            <person name="Arakawa K."/>
        </authorList>
    </citation>
    <scope>NUCLEOTIDE SEQUENCE [LARGE SCALE GENOMIC DNA]</scope>
</reference>
<keyword evidence="3" id="KW-1185">Reference proteome</keyword>
<evidence type="ECO:0000256" key="1">
    <source>
        <dbReference type="SAM" id="MobiDB-lite"/>
    </source>
</evidence>
<evidence type="ECO:0000313" key="3">
    <source>
        <dbReference type="Proteomes" id="UP000499080"/>
    </source>
</evidence>